<gene>
    <name evidence="2" type="ORF">CCOS01_16576</name>
</gene>
<dbReference type="AlphaFoldDB" id="A0AAI9YFN5"/>
<feature type="region of interest" description="Disordered" evidence="1">
    <location>
        <begin position="116"/>
        <end position="139"/>
    </location>
</feature>
<evidence type="ECO:0000256" key="1">
    <source>
        <dbReference type="SAM" id="MobiDB-lite"/>
    </source>
</evidence>
<dbReference type="GeneID" id="85348259"/>
<feature type="compositionally biased region" description="Polar residues" evidence="1">
    <location>
        <begin position="130"/>
        <end position="139"/>
    </location>
</feature>
<organism evidence="2 3">
    <name type="scientific">Colletotrichum costaricense</name>
    <dbReference type="NCBI Taxonomy" id="1209916"/>
    <lineage>
        <taxon>Eukaryota</taxon>
        <taxon>Fungi</taxon>
        <taxon>Dikarya</taxon>
        <taxon>Ascomycota</taxon>
        <taxon>Pezizomycotina</taxon>
        <taxon>Sordariomycetes</taxon>
        <taxon>Hypocreomycetidae</taxon>
        <taxon>Glomerellales</taxon>
        <taxon>Glomerellaceae</taxon>
        <taxon>Colletotrichum</taxon>
        <taxon>Colletotrichum acutatum species complex</taxon>
    </lineage>
</organism>
<protein>
    <submittedName>
        <fullName evidence="2">Uncharacterized protein</fullName>
    </submittedName>
</protein>
<dbReference type="EMBL" id="MOOE01000031">
    <property type="protein sequence ID" value="KAK1506524.1"/>
    <property type="molecule type" value="Genomic_DNA"/>
</dbReference>
<proteinExistence type="predicted"/>
<evidence type="ECO:0000313" key="3">
    <source>
        <dbReference type="Proteomes" id="UP001240678"/>
    </source>
</evidence>
<dbReference type="RefSeq" id="XP_060304848.1">
    <property type="nucleotide sequence ID" value="XM_060464712.1"/>
</dbReference>
<dbReference type="Proteomes" id="UP001240678">
    <property type="component" value="Unassembled WGS sequence"/>
</dbReference>
<reference evidence="2 3" key="1">
    <citation type="submission" date="2016-10" db="EMBL/GenBank/DDBJ databases">
        <title>The genome sequence of Colletotrichum fioriniae PJ7.</title>
        <authorList>
            <person name="Baroncelli R."/>
        </authorList>
    </citation>
    <scope>NUCLEOTIDE SEQUENCE [LARGE SCALE GENOMIC DNA]</scope>
    <source>
        <strain evidence="2 3">IMI 309622</strain>
    </source>
</reference>
<sequence>MRHLDTNGELCYLQSGPIVCPEFDFTAPQRDPGAAHPNVDKIFDLQDWSVVGGEWFTSVIDHEYRPHPISQVPFLAIELPSPPVWPPVDKELEGNQETDDLRLSTDLTTWPLRIGNPTLAGNAAKPKGTPSASEFPGTSSGCLSSVPTTNVYGNVHCTPLSEVREVGGGHVDGRYDNFGHGADRS</sequence>
<accession>A0AAI9YFN5</accession>
<comment type="caution">
    <text evidence="2">The sequence shown here is derived from an EMBL/GenBank/DDBJ whole genome shotgun (WGS) entry which is preliminary data.</text>
</comment>
<name>A0AAI9YFN5_9PEZI</name>
<keyword evidence="3" id="KW-1185">Reference proteome</keyword>
<evidence type="ECO:0000313" key="2">
    <source>
        <dbReference type="EMBL" id="KAK1506524.1"/>
    </source>
</evidence>